<sequence>NEQLKRQNIVLVCKRFKDNHTYDKINELMLKICNNFQIDRSKILKIVTNNAQNMLTAFTDFRHSNSLHSVCTSISKLSLQLRQL</sequence>
<name>A0A195FCI8_9HYME</name>
<gene>
    <name evidence="1" type="ORF">ALC56_07523</name>
</gene>
<protein>
    <submittedName>
        <fullName evidence="1">Uncharacterized protein</fullName>
    </submittedName>
</protein>
<organism evidence="1 2">
    <name type="scientific">Trachymyrmex septentrionalis</name>
    <dbReference type="NCBI Taxonomy" id="34720"/>
    <lineage>
        <taxon>Eukaryota</taxon>
        <taxon>Metazoa</taxon>
        <taxon>Ecdysozoa</taxon>
        <taxon>Arthropoda</taxon>
        <taxon>Hexapoda</taxon>
        <taxon>Insecta</taxon>
        <taxon>Pterygota</taxon>
        <taxon>Neoptera</taxon>
        <taxon>Endopterygota</taxon>
        <taxon>Hymenoptera</taxon>
        <taxon>Apocrita</taxon>
        <taxon>Aculeata</taxon>
        <taxon>Formicoidea</taxon>
        <taxon>Formicidae</taxon>
        <taxon>Myrmicinae</taxon>
        <taxon>Trachymyrmex</taxon>
    </lineage>
</organism>
<dbReference type="Proteomes" id="UP000078541">
    <property type="component" value="Unassembled WGS sequence"/>
</dbReference>
<evidence type="ECO:0000313" key="2">
    <source>
        <dbReference type="Proteomes" id="UP000078541"/>
    </source>
</evidence>
<accession>A0A195FCI8</accession>
<evidence type="ECO:0000313" key="1">
    <source>
        <dbReference type="EMBL" id="KYN38123.1"/>
    </source>
</evidence>
<dbReference type="EMBL" id="KQ981677">
    <property type="protein sequence ID" value="KYN38123.1"/>
    <property type="molecule type" value="Genomic_DNA"/>
</dbReference>
<dbReference type="AlphaFoldDB" id="A0A195FCI8"/>
<keyword evidence="2" id="KW-1185">Reference proteome</keyword>
<feature type="non-terminal residue" evidence="1">
    <location>
        <position position="1"/>
    </location>
</feature>
<reference evidence="1 2" key="1">
    <citation type="submission" date="2016-03" db="EMBL/GenBank/DDBJ databases">
        <title>Trachymyrmex septentrionalis WGS genome.</title>
        <authorList>
            <person name="Nygaard S."/>
            <person name="Hu H."/>
            <person name="Boomsma J."/>
            <person name="Zhang G."/>
        </authorList>
    </citation>
    <scope>NUCLEOTIDE SEQUENCE [LARGE SCALE GENOMIC DNA]</scope>
    <source>
        <strain evidence="1">Tsep2-gDNA-1</strain>
        <tissue evidence="1">Whole body</tissue>
    </source>
</reference>
<proteinExistence type="predicted"/>